<gene>
    <name evidence="1" type="ORF">MANES_14G023400v8</name>
</gene>
<name>A0ACB7GEG0_MANES</name>
<reference evidence="2" key="1">
    <citation type="journal article" date="2016" name="Nat. Biotechnol.">
        <title>Sequencing wild and cultivated cassava and related species reveals extensive interspecific hybridization and genetic diversity.</title>
        <authorList>
            <person name="Bredeson J.V."/>
            <person name="Lyons J.B."/>
            <person name="Prochnik S.E."/>
            <person name="Wu G.A."/>
            <person name="Ha C.M."/>
            <person name="Edsinger-Gonzales E."/>
            <person name="Grimwood J."/>
            <person name="Schmutz J."/>
            <person name="Rabbi I.Y."/>
            <person name="Egesi C."/>
            <person name="Nauluvula P."/>
            <person name="Lebot V."/>
            <person name="Ndunguru J."/>
            <person name="Mkamilo G."/>
            <person name="Bart R.S."/>
            <person name="Setter T.L."/>
            <person name="Gleadow R.M."/>
            <person name="Kulakow P."/>
            <person name="Ferguson M.E."/>
            <person name="Rounsley S."/>
            <person name="Rokhsar D.S."/>
        </authorList>
    </citation>
    <scope>NUCLEOTIDE SEQUENCE [LARGE SCALE GENOMIC DNA]</scope>
    <source>
        <strain evidence="2">cv. AM560-2</strain>
    </source>
</reference>
<protein>
    <submittedName>
        <fullName evidence="1">Uncharacterized protein</fullName>
    </submittedName>
</protein>
<proteinExistence type="predicted"/>
<evidence type="ECO:0000313" key="2">
    <source>
        <dbReference type="Proteomes" id="UP000091857"/>
    </source>
</evidence>
<sequence>MLNFKTHLQKLPRTEILGEKAKNSGNWLPIIVRRSKKSEPNYAYVGQANASKAPRKGMLGGRTPLGDLSNSVKSSLNQASKKQHSSIFSLSEKQSGVSQTALAATKKKSTSIAAGKVHTSSRKALSDISNSGKPNLNEGSKKKYNANLSVVAEELIDANTIAVEKFLHNHQECIKAQAKAMDLDKFLQTLGLDNGFSKQQANPKSTRVTAETPLRHLKLKEMTEQLFEDGSWKHKVTSKVDSPPACRTPKSPKHFMDVDYKFKLLESP</sequence>
<keyword evidence="2" id="KW-1185">Reference proteome</keyword>
<dbReference type="EMBL" id="CM004400">
    <property type="protein sequence ID" value="KAG8638386.1"/>
    <property type="molecule type" value="Genomic_DNA"/>
</dbReference>
<evidence type="ECO:0000313" key="1">
    <source>
        <dbReference type="EMBL" id="KAG8638386.1"/>
    </source>
</evidence>
<dbReference type="Proteomes" id="UP000091857">
    <property type="component" value="Chromosome 14"/>
</dbReference>
<comment type="caution">
    <text evidence="1">The sequence shown here is derived from an EMBL/GenBank/DDBJ whole genome shotgun (WGS) entry which is preliminary data.</text>
</comment>
<accession>A0ACB7GEG0</accession>
<organism evidence="1 2">
    <name type="scientific">Manihot esculenta</name>
    <name type="common">Cassava</name>
    <name type="synonym">Jatropha manihot</name>
    <dbReference type="NCBI Taxonomy" id="3983"/>
    <lineage>
        <taxon>Eukaryota</taxon>
        <taxon>Viridiplantae</taxon>
        <taxon>Streptophyta</taxon>
        <taxon>Embryophyta</taxon>
        <taxon>Tracheophyta</taxon>
        <taxon>Spermatophyta</taxon>
        <taxon>Magnoliopsida</taxon>
        <taxon>eudicotyledons</taxon>
        <taxon>Gunneridae</taxon>
        <taxon>Pentapetalae</taxon>
        <taxon>rosids</taxon>
        <taxon>fabids</taxon>
        <taxon>Malpighiales</taxon>
        <taxon>Euphorbiaceae</taxon>
        <taxon>Crotonoideae</taxon>
        <taxon>Manihoteae</taxon>
        <taxon>Manihot</taxon>
    </lineage>
</organism>